<dbReference type="PANTHER" id="PTHR46112">
    <property type="entry name" value="AMINOPEPTIDASE"/>
    <property type="match status" value="1"/>
</dbReference>
<dbReference type="InterPro" id="IPR036005">
    <property type="entry name" value="Creatinase/aminopeptidase-like"/>
</dbReference>
<dbReference type="KEGG" id="erz:ER308_12985"/>
<name>A0A411YGL8_9ACTN</name>
<dbReference type="EMBL" id="CP036402">
    <property type="protein sequence ID" value="QBI20390.1"/>
    <property type="molecule type" value="Genomic_DNA"/>
</dbReference>
<dbReference type="SUPFAM" id="SSF53092">
    <property type="entry name" value="Creatinase/prolidase N-terminal domain"/>
    <property type="match status" value="1"/>
</dbReference>
<dbReference type="InterPro" id="IPR050659">
    <property type="entry name" value="Peptidase_M24B"/>
</dbReference>
<dbReference type="OrthoDB" id="9761809at2"/>
<evidence type="ECO:0000313" key="4">
    <source>
        <dbReference type="Proteomes" id="UP000291469"/>
    </source>
</evidence>
<dbReference type="InterPro" id="IPR000587">
    <property type="entry name" value="Creatinase_N"/>
</dbReference>
<dbReference type="InterPro" id="IPR000994">
    <property type="entry name" value="Pept_M24"/>
</dbReference>
<accession>A0A411YGL8</accession>
<keyword evidence="3" id="KW-0378">Hydrolase</keyword>
<dbReference type="RefSeq" id="WP_131155387.1">
    <property type="nucleotide sequence ID" value="NZ_CP036402.1"/>
</dbReference>
<dbReference type="Gene3D" id="3.90.230.10">
    <property type="entry name" value="Creatinase/methionine aminopeptidase superfamily"/>
    <property type="match status" value="1"/>
</dbReference>
<dbReference type="InterPro" id="IPR029149">
    <property type="entry name" value="Creatin/AminoP/Spt16_N"/>
</dbReference>
<evidence type="ECO:0000259" key="2">
    <source>
        <dbReference type="Pfam" id="PF01321"/>
    </source>
</evidence>
<keyword evidence="3" id="KW-0645">Protease</keyword>
<dbReference type="GO" id="GO:0004177">
    <property type="term" value="F:aminopeptidase activity"/>
    <property type="evidence" value="ECO:0007669"/>
    <property type="project" value="UniProtKB-KW"/>
</dbReference>
<dbReference type="Pfam" id="PF00557">
    <property type="entry name" value="Peptidase_M24"/>
    <property type="match status" value="1"/>
</dbReference>
<dbReference type="Proteomes" id="UP000291469">
    <property type="component" value="Chromosome"/>
</dbReference>
<keyword evidence="4" id="KW-1185">Reference proteome</keyword>
<dbReference type="Pfam" id="PF01321">
    <property type="entry name" value="Creatinase_N"/>
    <property type="match status" value="1"/>
</dbReference>
<dbReference type="SUPFAM" id="SSF55920">
    <property type="entry name" value="Creatinase/aminopeptidase"/>
    <property type="match status" value="1"/>
</dbReference>
<dbReference type="PANTHER" id="PTHR46112:SF2">
    <property type="entry name" value="XAA-PRO AMINOPEPTIDASE P-RELATED"/>
    <property type="match status" value="1"/>
</dbReference>
<evidence type="ECO:0000259" key="1">
    <source>
        <dbReference type="Pfam" id="PF00557"/>
    </source>
</evidence>
<organism evidence="3 4">
    <name type="scientific">Egibacter rhizosphaerae</name>
    <dbReference type="NCBI Taxonomy" id="1670831"/>
    <lineage>
        <taxon>Bacteria</taxon>
        <taxon>Bacillati</taxon>
        <taxon>Actinomycetota</taxon>
        <taxon>Nitriliruptoria</taxon>
        <taxon>Egibacterales</taxon>
        <taxon>Egibacteraceae</taxon>
        <taxon>Egibacter</taxon>
    </lineage>
</organism>
<protein>
    <submittedName>
        <fullName evidence="3">Aminopeptidase P family protein</fullName>
    </submittedName>
</protein>
<gene>
    <name evidence="3" type="ORF">ER308_12985</name>
</gene>
<reference evidence="3 4" key="1">
    <citation type="submission" date="2019-01" db="EMBL/GenBank/DDBJ databases">
        <title>Egibacter rhizosphaerae EGI 80759T.</title>
        <authorList>
            <person name="Chen D.-D."/>
            <person name="Tian Y."/>
            <person name="Jiao J.-Y."/>
            <person name="Zhang X.-T."/>
            <person name="Zhang Y.-G."/>
            <person name="Zhang Y."/>
            <person name="Xiao M."/>
            <person name="Shu W.-S."/>
            <person name="Li W.-J."/>
        </authorList>
    </citation>
    <scope>NUCLEOTIDE SEQUENCE [LARGE SCALE GENOMIC DNA]</scope>
    <source>
        <strain evidence="3 4">EGI 80759</strain>
    </source>
</reference>
<dbReference type="Gene3D" id="3.40.350.10">
    <property type="entry name" value="Creatinase/prolidase N-terminal domain"/>
    <property type="match status" value="1"/>
</dbReference>
<feature type="domain" description="Creatinase N-terminal" evidence="2">
    <location>
        <begin position="9"/>
        <end position="160"/>
    </location>
</feature>
<sequence>MEYPRDEERLSRVRSRMADEDVDALVCSAPDNVVYLGNYWTMKGWEVLVFPREGEPTLIAVEPQAENVARNAWVDDVRYFAGYDPGDPRPPHVRALDLALEVLAERGLDRRVGAELSGGTQGADRMVGEPTVPWKDRYDRLEAATGELADATPLLVRARMRKTPQEIERLRRTNRLAGLAVDHVRERISADQREPDVGGMYEAFVHSEGIGFEGTVEMARAFTLAWSGPGISTFTATGNRPIQPDQPTLLEIWVCADGYWNDLTKNACPGPLTPAYERLLDDLLGIMDEVTRDHVHPGAPLGEVDRLIRARITEAGHTEPSHFVCHGVGARAHEPPWAHQAVDATMEEGMVLAIEPGCYWDGGGGLRLEDNFLVTADGCERLCPAPDDFRR</sequence>
<feature type="domain" description="Peptidase M24" evidence="1">
    <location>
        <begin position="168"/>
        <end position="376"/>
    </location>
</feature>
<evidence type="ECO:0000313" key="3">
    <source>
        <dbReference type="EMBL" id="QBI20390.1"/>
    </source>
</evidence>
<dbReference type="CDD" id="cd01066">
    <property type="entry name" value="APP_MetAP"/>
    <property type="match status" value="1"/>
</dbReference>
<keyword evidence="3" id="KW-0031">Aminopeptidase</keyword>
<dbReference type="AlphaFoldDB" id="A0A411YGL8"/>
<proteinExistence type="predicted"/>